<evidence type="ECO:0000256" key="7">
    <source>
        <dbReference type="ARBA" id="ARBA00023065"/>
    </source>
</evidence>
<dbReference type="InterPro" id="IPR017707">
    <property type="entry name" value="Alt_ATP_synth_F0_bsu"/>
</dbReference>
<evidence type="ECO:0000256" key="1">
    <source>
        <dbReference type="ARBA" id="ARBA00005513"/>
    </source>
</evidence>
<keyword evidence="6 13" id="KW-1133">Transmembrane helix</keyword>
<evidence type="ECO:0000256" key="13">
    <source>
        <dbReference type="HAMAP-Rule" id="MF_01398"/>
    </source>
</evidence>
<evidence type="ECO:0000256" key="4">
    <source>
        <dbReference type="ARBA" id="ARBA00022692"/>
    </source>
</evidence>
<keyword evidence="14" id="KW-0175">Coiled coil</keyword>
<organism evidence="15 16">
    <name type="scientific">Zhongshania borealis</name>
    <dbReference type="NCBI Taxonomy" id="889488"/>
    <lineage>
        <taxon>Bacteria</taxon>
        <taxon>Pseudomonadati</taxon>
        <taxon>Pseudomonadota</taxon>
        <taxon>Gammaproteobacteria</taxon>
        <taxon>Cellvibrionales</taxon>
        <taxon>Spongiibacteraceae</taxon>
        <taxon>Zhongshania</taxon>
    </lineage>
</organism>
<dbReference type="InterPro" id="IPR002146">
    <property type="entry name" value="ATP_synth_b/b'su_bac/chlpt"/>
</dbReference>
<keyword evidence="16" id="KW-1185">Reference proteome</keyword>
<evidence type="ECO:0000256" key="11">
    <source>
        <dbReference type="ARBA" id="ARBA00025614"/>
    </source>
</evidence>
<dbReference type="Pfam" id="PF00213">
    <property type="entry name" value="OSCP"/>
    <property type="match status" value="1"/>
</dbReference>
<feature type="coiled-coil region" evidence="14">
    <location>
        <begin position="34"/>
        <end position="127"/>
    </location>
</feature>
<evidence type="ECO:0000256" key="3">
    <source>
        <dbReference type="ARBA" id="ARBA00022547"/>
    </source>
</evidence>
<evidence type="ECO:0000256" key="8">
    <source>
        <dbReference type="ARBA" id="ARBA00023136"/>
    </source>
</evidence>
<comment type="subcellular location">
    <subcellularLocation>
        <location evidence="13">Cell membrane</location>
        <topology evidence="13">Single-pass membrane protein</topology>
    </subcellularLocation>
    <subcellularLocation>
        <location evidence="12">Endomembrane system</location>
        <topology evidence="12">Single-pass membrane protein</topology>
    </subcellularLocation>
</comment>
<keyword evidence="8 13" id="KW-0472">Membrane</keyword>
<reference evidence="16" key="1">
    <citation type="journal article" date="2019" name="Int. J. Syst. Evol. Microbiol.">
        <title>The Global Catalogue of Microorganisms (GCM) 10K type strain sequencing project: providing services to taxonomists for standard genome sequencing and annotation.</title>
        <authorList>
            <consortium name="The Broad Institute Genomics Platform"/>
            <consortium name="The Broad Institute Genome Sequencing Center for Infectious Disease"/>
            <person name="Wu L."/>
            <person name="Ma J."/>
        </authorList>
    </citation>
    <scope>NUCLEOTIDE SEQUENCE [LARGE SCALE GENOMIC DNA]</scope>
    <source>
        <strain evidence="16">JCM 17304</strain>
    </source>
</reference>
<comment type="caution">
    <text evidence="15">The sequence shown here is derived from an EMBL/GenBank/DDBJ whole genome shotgun (WGS) entry which is preliminary data.</text>
</comment>
<keyword evidence="9 13" id="KW-0066">ATP synthesis</keyword>
<evidence type="ECO:0000256" key="12">
    <source>
        <dbReference type="ARBA" id="ARBA00037847"/>
    </source>
</evidence>
<evidence type="ECO:0000256" key="6">
    <source>
        <dbReference type="ARBA" id="ARBA00022989"/>
    </source>
</evidence>
<accession>A0ABP7W657</accession>
<dbReference type="NCBIfam" id="TIGR03321">
    <property type="entry name" value="alt_F1F0_F0_B"/>
    <property type="match status" value="1"/>
</dbReference>
<dbReference type="InterPro" id="IPR000711">
    <property type="entry name" value="ATPase_OSCP/dsu"/>
</dbReference>
<keyword evidence="5 13" id="KW-0375">Hydrogen ion transport</keyword>
<comment type="function">
    <text evidence="10 13">F(1)F(0) ATP synthase produces ATP from ADP in the presence of a proton or sodium gradient. F-type ATPases consist of two structural domains, F(1) containing the extramembraneous catalytic core and F(0) containing the membrane proton channel, linked together by a central stalk and a peripheral stalk. During catalysis, ATP synthesis in the catalytic domain of F(1) is coupled via a rotary mechanism of the central stalk subunits to proton translocation.</text>
</comment>
<dbReference type="HAMAP" id="MF_01398">
    <property type="entry name" value="ATP_synth_b_bprime"/>
    <property type="match status" value="1"/>
</dbReference>
<evidence type="ECO:0000256" key="9">
    <source>
        <dbReference type="ARBA" id="ARBA00023310"/>
    </source>
</evidence>
<evidence type="ECO:0000256" key="5">
    <source>
        <dbReference type="ARBA" id="ARBA00022781"/>
    </source>
</evidence>
<sequence>MLIDWFTVGAQVLNFVILIWLMKRFLYQPILNAIDSREKRIADELARADKLSEEASAAKTSFDTKNREFEQQRNQLMTDASDAANAERQRLMEDAHQTTADFEAKQQQALQDKMQSLQNSIRTTAQKELFSVAKNALRDLAAVDIESQMLAVFTQQLQNMSDEQKTALQAGFANPIASDSDSDNTPRSPTKITVLSSNPLSPEQEKAITAALDEFLGESSKLQFEQSPDLIGGIELSANGFKIGWSIAEYLHTLEDALTETMSTHINAATLNEPTPKTDIKTSESTS</sequence>
<keyword evidence="4 13" id="KW-0812">Transmembrane</keyword>
<dbReference type="PANTHER" id="PTHR33445">
    <property type="entry name" value="ATP SYNTHASE SUBUNIT B', CHLOROPLASTIC"/>
    <property type="match status" value="1"/>
</dbReference>
<evidence type="ECO:0000256" key="14">
    <source>
        <dbReference type="SAM" id="Coils"/>
    </source>
</evidence>
<gene>
    <name evidence="13" type="primary">atpF</name>
    <name evidence="15" type="ORF">GCM10022414_00500</name>
</gene>
<dbReference type="Proteomes" id="UP001500392">
    <property type="component" value="Unassembled WGS sequence"/>
</dbReference>
<feature type="transmembrane region" description="Helical" evidence="13">
    <location>
        <begin position="6"/>
        <end position="22"/>
    </location>
</feature>
<dbReference type="Pfam" id="PF00430">
    <property type="entry name" value="ATP-synt_B"/>
    <property type="match status" value="1"/>
</dbReference>
<dbReference type="EMBL" id="BAABDM010000001">
    <property type="protein sequence ID" value="GAA4082020.1"/>
    <property type="molecule type" value="Genomic_DNA"/>
</dbReference>
<comment type="subunit">
    <text evidence="13">F-type ATPases have 2 components, F(1) - the catalytic core - and F(0) - the membrane proton channel. F(1) has five subunits: alpha(3), beta(3), gamma(1), delta(1), epsilon(1). F(0) has three main subunits: a(1), b(2) and c(10-14). The alpha and beta chains form an alternating ring which encloses part of the gamma chain. F(1) is attached to F(0) by a central stalk formed by the gamma and epsilon chains, while a peripheral stalk is formed by the delta and b chains.</text>
</comment>
<dbReference type="PANTHER" id="PTHR33445:SF2">
    <property type="entry name" value="ATP SYNTHASE SUBUNIT B', CHLOROPLASTIC"/>
    <property type="match status" value="1"/>
</dbReference>
<comment type="function">
    <text evidence="11">Component of the F(0) channel, it forms part of the peripheral stalk, linking F(1) to F(0). The b'-subunit is a diverged and duplicated form of b found in plants and photosynthetic bacteria.</text>
</comment>
<evidence type="ECO:0000313" key="16">
    <source>
        <dbReference type="Proteomes" id="UP001500392"/>
    </source>
</evidence>
<evidence type="ECO:0000313" key="15">
    <source>
        <dbReference type="EMBL" id="GAA4082020.1"/>
    </source>
</evidence>
<keyword evidence="7 13" id="KW-0406">Ion transport</keyword>
<dbReference type="InterPro" id="IPR050059">
    <property type="entry name" value="ATP_synthase_B_chain"/>
</dbReference>
<proteinExistence type="inferred from homology"/>
<keyword evidence="2 13" id="KW-0813">Transport</keyword>
<comment type="similarity">
    <text evidence="1 13">Belongs to the ATPase B chain family.</text>
</comment>
<dbReference type="RefSeq" id="WP_344931607.1">
    <property type="nucleotide sequence ID" value="NZ_BAABDM010000001.1"/>
</dbReference>
<dbReference type="CDD" id="cd06503">
    <property type="entry name" value="ATP-synt_Fo_b"/>
    <property type="match status" value="1"/>
</dbReference>
<name>A0ABP7W657_9GAMM</name>
<evidence type="ECO:0000256" key="10">
    <source>
        <dbReference type="ARBA" id="ARBA00025198"/>
    </source>
</evidence>
<protein>
    <recommendedName>
        <fullName evidence="13">ATP synthase subunit b</fullName>
    </recommendedName>
    <alternativeName>
        <fullName evidence="13">ATP synthase F(0) sector subunit b</fullName>
    </alternativeName>
    <alternativeName>
        <fullName evidence="13">ATPase subunit I</fullName>
    </alternativeName>
    <alternativeName>
        <fullName evidence="13">F-type ATPase subunit b</fullName>
        <shortName evidence="13">F-ATPase subunit b</shortName>
    </alternativeName>
</protein>
<evidence type="ECO:0000256" key="2">
    <source>
        <dbReference type="ARBA" id="ARBA00022448"/>
    </source>
</evidence>
<keyword evidence="3 13" id="KW-0138">CF(0)</keyword>
<keyword evidence="13" id="KW-1003">Cell membrane</keyword>